<evidence type="ECO:0000256" key="2">
    <source>
        <dbReference type="ARBA" id="ARBA00022490"/>
    </source>
</evidence>
<evidence type="ECO:0000256" key="8">
    <source>
        <dbReference type="PROSITE-ProRule" id="PRU00855"/>
    </source>
</evidence>
<evidence type="ECO:0000256" key="9">
    <source>
        <dbReference type="SAM" id="MobiDB-lite"/>
    </source>
</evidence>
<accession>A0AAJ6QT66</accession>
<comment type="subcellular location">
    <subcellularLocation>
        <location evidence="1">Cytoplasm</location>
    </subcellularLocation>
</comment>
<dbReference type="Proteomes" id="UP000694867">
    <property type="component" value="Unplaced"/>
</dbReference>
<reference evidence="12" key="1">
    <citation type="submission" date="2025-08" db="UniProtKB">
        <authorList>
            <consortium name="RefSeq"/>
        </authorList>
    </citation>
    <scope>IDENTIFICATION</scope>
</reference>
<gene>
    <name evidence="12" type="primary">LOC100898122</name>
</gene>
<keyword evidence="2" id="KW-0963">Cytoplasm</keyword>
<keyword evidence="7 8" id="KW-0694">RNA-binding</keyword>
<dbReference type="GO" id="GO:0003723">
    <property type="term" value="F:RNA binding"/>
    <property type="evidence" value="ECO:0007669"/>
    <property type="project" value="UniProtKB-UniRule"/>
</dbReference>
<evidence type="ECO:0000256" key="6">
    <source>
        <dbReference type="ARBA" id="ARBA00022845"/>
    </source>
</evidence>
<dbReference type="Gene3D" id="4.10.60.30">
    <property type="entry name" value="Nanos, RNA-binding domain"/>
    <property type="match status" value="1"/>
</dbReference>
<feature type="domain" description="Nanos-type" evidence="10">
    <location>
        <begin position="65"/>
        <end position="120"/>
    </location>
</feature>
<name>A0AAJ6QT66_9ACAR</name>
<dbReference type="GeneID" id="100898122"/>
<evidence type="ECO:0000259" key="10">
    <source>
        <dbReference type="PROSITE" id="PS51522"/>
    </source>
</evidence>
<dbReference type="RefSeq" id="XP_003743066.1">
    <property type="nucleotide sequence ID" value="XM_003743018.1"/>
</dbReference>
<evidence type="ECO:0000256" key="3">
    <source>
        <dbReference type="ARBA" id="ARBA00022723"/>
    </source>
</evidence>
<dbReference type="InterPro" id="IPR024161">
    <property type="entry name" value="Znf_nanos-typ"/>
</dbReference>
<evidence type="ECO:0000256" key="7">
    <source>
        <dbReference type="ARBA" id="ARBA00022884"/>
    </source>
</evidence>
<sequence>MDRFSSADLSNPSCAAKILKSQLESLRHLARKRRNKSGREFGVARTSSEKRSSRSLDDTKRADPFCVFCKKNGAPKDAYRSHTVKDNRGNVVCPILRKFNCVHCNNGGGDQAHTANFCPKMRGAYLNSFMKNKDEA</sequence>
<keyword evidence="6 8" id="KW-0810">Translation regulation</keyword>
<protein>
    <submittedName>
        <fullName evidence="12">Nanos homolog 1</fullName>
    </submittedName>
</protein>
<dbReference type="GO" id="GO:0005737">
    <property type="term" value="C:cytoplasm"/>
    <property type="evidence" value="ECO:0007669"/>
    <property type="project" value="UniProtKB-SubCell"/>
</dbReference>
<keyword evidence="5" id="KW-0862">Zinc</keyword>
<dbReference type="InterPro" id="IPR038129">
    <property type="entry name" value="Nanos_sf"/>
</dbReference>
<evidence type="ECO:0000313" key="11">
    <source>
        <dbReference type="Proteomes" id="UP000694867"/>
    </source>
</evidence>
<dbReference type="PROSITE" id="PS51522">
    <property type="entry name" value="ZF_NANOS"/>
    <property type="match status" value="1"/>
</dbReference>
<dbReference type="AlphaFoldDB" id="A0AAJ6QT66"/>
<dbReference type="GO" id="GO:0008270">
    <property type="term" value="F:zinc ion binding"/>
    <property type="evidence" value="ECO:0007669"/>
    <property type="project" value="UniProtKB-KW"/>
</dbReference>
<dbReference type="PANTHER" id="PTHR12887">
    <property type="entry name" value="NANOS PROTEIN"/>
    <property type="match status" value="1"/>
</dbReference>
<organism evidence="11 12">
    <name type="scientific">Galendromus occidentalis</name>
    <name type="common">western predatory mite</name>
    <dbReference type="NCBI Taxonomy" id="34638"/>
    <lineage>
        <taxon>Eukaryota</taxon>
        <taxon>Metazoa</taxon>
        <taxon>Ecdysozoa</taxon>
        <taxon>Arthropoda</taxon>
        <taxon>Chelicerata</taxon>
        <taxon>Arachnida</taxon>
        <taxon>Acari</taxon>
        <taxon>Parasitiformes</taxon>
        <taxon>Mesostigmata</taxon>
        <taxon>Gamasina</taxon>
        <taxon>Phytoseioidea</taxon>
        <taxon>Phytoseiidae</taxon>
        <taxon>Typhlodrominae</taxon>
        <taxon>Galendromus</taxon>
    </lineage>
</organism>
<keyword evidence="4 8" id="KW-0863">Zinc-finger</keyword>
<dbReference type="GO" id="GO:0006417">
    <property type="term" value="P:regulation of translation"/>
    <property type="evidence" value="ECO:0007669"/>
    <property type="project" value="UniProtKB-UniRule"/>
</dbReference>
<keyword evidence="3" id="KW-0479">Metal-binding</keyword>
<evidence type="ECO:0000256" key="4">
    <source>
        <dbReference type="ARBA" id="ARBA00022771"/>
    </source>
</evidence>
<feature type="compositionally biased region" description="Basic and acidic residues" evidence="9">
    <location>
        <begin position="47"/>
        <end position="59"/>
    </location>
</feature>
<dbReference type="Pfam" id="PF05741">
    <property type="entry name" value="zf-nanos"/>
    <property type="match status" value="1"/>
</dbReference>
<comment type="similarity">
    <text evidence="8">Belongs to the nanos family.</text>
</comment>
<feature type="region of interest" description="Disordered" evidence="9">
    <location>
        <begin position="31"/>
        <end position="59"/>
    </location>
</feature>
<evidence type="ECO:0000256" key="5">
    <source>
        <dbReference type="ARBA" id="ARBA00022833"/>
    </source>
</evidence>
<evidence type="ECO:0000256" key="1">
    <source>
        <dbReference type="ARBA" id="ARBA00004496"/>
    </source>
</evidence>
<dbReference type="KEGG" id="goe:100898122"/>
<keyword evidence="11" id="KW-1185">Reference proteome</keyword>
<dbReference type="InterPro" id="IPR008705">
    <property type="entry name" value="Nanos/Xcar2"/>
</dbReference>
<proteinExistence type="inferred from homology"/>
<evidence type="ECO:0000313" key="12">
    <source>
        <dbReference type="RefSeq" id="XP_003743066.1"/>
    </source>
</evidence>